<evidence type="ECO:0000259" key="5">
    <source>
        <dbReference type="SMART" id="SM00291"/>
    </source>
</evidence>
<feature type="domain" description="ZZ-type" evidence="5">
    <location>
        <begin position="360"/>
        <end position="404"/>
    </location>
</feature>
<feature type="region of interest" description="Disordered" evidence="4">
    <location>
        <begin position="786"/>
        <end position="844"/>
    </location>
</feature>
<accession>A0A2J6S100</accession>
<protein>
    <recommendedName>
        <fullName evidence="5">ZZ-type domain-containing protein</fullName>
    </recommendedName>
</protein>
<feature type="region of interest" description="Disordered" evidence="4">
    <location>
        <begin position="582"/>
        <end position="604"/>
    </location>
</feature>
<evidence type="ECO:0000313" key="7">
    <source>
        <dbReference type="Proteomes" id="UP000235786"/>
    </source>
</evidence>
<sequence>MASTNSTNQDTLVTLKINIEGSNRRFKLPLRDLGASTLPDKLRFLLAIPPTSEAIFERYSDSAAAFVVLDPNNASVYKQLYRAAKAKLKLRLKVTIKDKEPVMPKPATVEDEEPSPVSPVDDKPVLPDIPVFQGFKMPGDAPEVPEVPEALEAPESSSTVSYSENTIYPGSVAEIQRGFEELLINQPRSSTTSITSVPPMAPCCSQFKREVPSMFHHKEAPRMNNCSSTEIPVTRGTAARDKWFAELAGLSNDRQQSRPSTNGPSAPVPTVSIFSVYCNNCSEAIPDEHYHCSTCDDGDFDLCQTCVNDGVLCGGEDHWMIKRFVKNGKVINSTTETIAPKPTPSEPKAAPSIPEDLEVPVATRTCNSCIQELSEENFVTCTTCPDYDLCIPCHIGMEHGHHPKHAFEPALEETQLDFISKTLLAPGRNIGHNAICDGCDKYIYGIRHKCLDCPDWDFCASCIPNANFIHPRHRFVPIYEPLNDLASLSRSFTGKARHHGIYCDGPLCNQGNGVQSYIKGDRYKCAVCHDTDFCASCEASPSNPHNRTHPLIKFKTPVRNVSVTTLGDHEDGQRMPVMGDRVARGRTTSKSTETTPSQSANAATQVQTVADLQPTEPVKAEEVEEEKLPEIKAEEAKELPAAAVPEELVAYFVRDVVADGTVLPPNNVFEQTWYLRNGGNTSWPAGCTVKFVGGDNMCAVDPQHPASVHELVSAAESTTCYTEVAPGQEAGFTVLMRTPSRAGNFISYWRLTGPDGNKFGHRLWCDVNVVEPAPVVKEEPKEAKVEAEGSQMIFPKLEKESPASSIHEQVPAAAPEPEVEEDAEEFEDFVDEPLGDDETEDGFMTDEEYDILDASDEEYLAEQEKAAKK</sequence>
<dbReference type="Proteomes" id="UP000235786">
    <property type="component" value="Unassembled WGS sequence"/>
</dbReference>
<feature type="compositionally biased region" description="Acidic residues" evidence="4">
    <location>
        <begin position="817"/>
        <end position="844"/>
    </location>
</feature>
<dbReference type="InterPro" id="IPR032350">
    <property type="entry name" value="Nbr1_FW"/>
</dbReference>
<evidence type="ECO:0000256" key="4">
    <source>
        <dbReference type="SAM" id="MobiDB-lite"/>
    </source>
</evidence>
<dbReference type="AlphaFoldDB" id="A0A2J6S100"/>
<dbReference type="Gene3D" id="2.60.40.10">
    <property type="entry name" value="Immunoglobulins"/>
    <property type="match status" value="1"/>
</dbReference>
<dbReference type="EMBL" id="KZ613941">
    <property type="protein sequence ID" value="PMD44422.1"/>
    <property type="molecule type" value="Genomic_DNA"/>
</dbReference>
<dbReference type="InterPro" id="IPR000433">
    <property type="entry name" value="Znf_ZZ"/>
</dbReference>
<gene>
    <name evidence="6" type="ORF">L207DRAFT_509161</name>
</gene>
<feature type="compositionally biased region" description="Polar residues" evidence="4">
    <location>
        <begin position="586"/>
        <end position="604"/>
    </location>
</feature>
<evidence type="ECO:0000313" key="6">
    <source>
        <dbReference type="EMBL" id="PMD44422.1"/>
    </source>
</evidence>
<dbReference type="OrthoDB" id="661148at2759"/>
<dbReference type="Pfam" id="PF16158">
    <property type="entry name" value="N_BRCA1_IG"/>
    <property type="match status" value="1"/>
</dbReference>
<dbReference type="InterPro" id="IPR043145">
    <property type="entry name" value="Znf_ZZ_sf"/>
</dbReference>
<dbReference type="Gene3D" id="3.30.60.90">
    <property type="match status" value="4"/>
</dbReference>
<dbReference type="SUPFAM" id="SSF57850">
    <property type="entry name" value="RING/U-box"/>
    <property type="match status" value="4"/>
</dbReference>
<keyword evidence="7" id="KW-1185">Reference proteome</keyword>
<dbReference type="CDD" id="cd14947">
    <property type="entry name" value="NBR1_like"/>
    <property type="match status" value="1"/>
</dbReference>
<feature type="domain" description="ZZ-type" evidence="5">
    <location>
        <begin position="272"/>
        <end position="318"/>
    </location>
</feature>
<dbReference type="SMART" id="SM00291">
    <property type="entry name" value="ZnF_ZZ"/>
    <property type="match status" value="4"/>
</dbReference>
<dbReference type="PANTHER" id="PTHR20930:SF0">
    <property type="entry name" value="PROTEIN ILRUN"/>
    <property type="match status" value="1"/>
</dbReference>
<feature type="domain" description="ZZ-type" evidence="5">
    <location>
        <begin position="430"/>
        <end position="472"/>
    </location>
</feature>
<evidence type="ECO:0000256" key="1">
    <source>
        <dbReference type="ARBA" id="ARBA00022723"/>
    </source>
</evidence>
<dbReference type="PANTHER" id="PTHR20930">
    <property type="entry name" value="OVARIAN CARCINOMA ANTIGEN CA125-RELATED"/>
    <property type="match status" value="1"/>
</dbReference>
<dbReference type="InterPro" id="IPR013783">
    <property type="entry name" value="Ig-like_fold"/>
</dbReference>
<dbReference type="Pfam" id="PF00569">
    <property type="entry name" value="ZZ"/>
    <property type="match status" value="3"/>
</dbReference>
<proteinExistence type="predicted"/>
<dbReference type="InterPro" id="IPR041981">
    <property type="entry name" value="ZZZ3_ZZ"/>
</dbReference>
<keyword evidence="1" id="KW-0479">Metal-binding</keyword>
<keyword evidence="3" id="KW-0862">Zinc</keyword>
<evidence type="ECO:0000256" key="3">
    <source>
        <dbReference type="ARBA" id="ARBA00022833"/>
    </source>
</evidence>
<dbReference type="CDD" id="cd02340">
    <property type="entry name" value="ZZ_NBR1_like"/>
    <property type="match status" value="2"/>
</dbReference>
<dbReference type="STRING" id="1149755.A0A2J6S100"/>
<dbReference type="GO" id="GO:0008270">
    <property type="term" value="F:zinc ion binding"/>
    <property type="evidence" value="ECO:0007669"/>
    <property type="project" value="UniProtKB-KW"/>
</dbReference>
<organism evidence="6 7">
    <name type="scientific">Hyaloscypha variabilis (strain UAMH 11265 / GT02V1 / F)</name>
    <name type="common">Meliniomyces variabilis</name>
    <dbReference type="NCBI Taxonomy" id="1149755"/>
    <lineage>
        <taxon>Eukaryota</taxon>
        <taxon>Fungi</taxon>
        <taxon>Dikarya</taxon>
        <taxon>Ascomycota</taxon>
        <taxon>Pezizomycotina</taxon>
        <taxon>Leotiomycetes</taxon>
        <taxon>Helotiales</taxon>
        <taxon>Hyaloscyphaceae</taxon>
        <taxon>Hyaloscypha</taxon>
        <taxon>Hyaloscypha variabilis</taxon>
    </lineage>
</organism>
<feature type="domain" description="ZZ-type" evidence="5">
    <location>
        <begin position="497"/>
        <end position="551"/>
    </location>
</feature>
<dbReference type="CDD" id="cd02249">
    <property type="entry name" value="ZZ"/>
    <property type="match status" value="1"/>
</dbReference>
<reference evidence="6 7" key="1">
    <citation type="submission" date="2016-04" db="EMBL/GenBank/DDBJ databases">
        <title>A degradative enzymes factory behind the ericoid mycorrhizal symbiosis.</title>
        <authorList>
            <consortium name="DOE Joint Genome Institute"/>
            <person name="Martino E."/>
            <person name="Morin E."/>
            <person name="Grelet G."/>
            <person name="Kuo A."/>
            <person name="Kohler A."/>
            <person name="Daghino S."/>
            <person name="Barry K."/>
            <person name="Choi C."/>
            <person name="Cichocki N."/>
            <person name="Clum A."/>
            <person name="Copeland A."/>
            <person name="Hainaut M."/>
            <person name="Haridas S."/>
            <person name="Labutti K."/>
            <person name="Lindquist E."/>
            <person name="Lipzen A."/>
            <person name="Khouja H.-R."/>
            <person name="Murat C."/>
            <person name="Ohm R."/>
            <person name="Olson A."/>
            <person name="Spatafora J."/>
            <person name="Veneault-Fourrey C."/>
            <person name="Henrissat B."/>
            <person name="Grigoriev I."/>
            <person name="Martin F."/>
            <person name="Perotto S."/>
        </authorList>
    </citation>
    <scope>NUCLEOTIDE SEQUENCE [LARGE SCALE GENOMIC DNA]</scope>
    <source>
        <strain evidence="6 7">F</strain>
    </source>
</reference>
<feature type="region of interest" description="Disordered" evidence="4">
    <location>
        <begin position="103"/>
        <end position="123"/>
    </location>
</feature>
<name>A0A2J6S100_HYAVF</name>
<keyword evidence="2" id="KW-0863">Zinc-finger</keyword>
<dbReference type="CDD" id="cd02341">
    <property type="entry name" value="ZZ_ZZZ3"/>
    <property type="match status" value="1"/>
</dbReference>
<evidence type="ECO:0000256" key="2">
    <source>
        <dbReference type="ARBA" id="ARBA00022771"/>
    </source>
</evidence>